<proteinExistence type="predicted"/>
<dbReference type="PANTHER" id="PTHR21666">
    <property type="entry name" value="PEPTIDASE-RELATED"/>
    <property type="match status" value="1"/>
</dbReference>
<name>A0A1F5RCB3_9BACT</name>
<evidence type="ECO:0000256" key="1">
    <source>
        <dbReference type="SAM" id="Coils"/>
    </source>
</evidence>
<feature type="transmembrane region" description="Helical" evidence="2">
    <location>
        <begin position="33"/>
        <end position="56"/>
    </location>
</feature>
<protein>
    <recommendedName>
        <fullName evidence="3">M23ase beta-sheet core domain-containing protein</fullName>
    </recommendedName>
</protein>
<dbReference type="SUPFAM" id="SSF51261">
    <property type="entry name" value="Duplicated hybrid motif"/>
    <property type="match status" value="1"/>
</dbReference>
<evidence type="ECO:0000256" key="2">
    <source>
        <dbReference type="SAM" id="Phobius"/>
    </source>
</evidence>
<keyword evidence="1" id="KW-0175">Coiled coil</keyword>
<keyword evidence="2" id="KW-0812">Transmembrane</keyword>
<dbReference type="GO" id="GO:0004222">
    <property type="term" value="F:metalloendopeptidase activity"/>
    <property type="evidence" value="ECO:0007669"/>
    <property type="project" value="TreeGrafter"/>
</dbReference>
<dbReference type="EMBL" id="MFFM01000034">
    <property type="protein sequence ID" value="OGF12109.1"/>
    <property type="molecule type" value="Genomic_DNA"/>
</dbReference>
<evidence type="ECO:0000313" key="5">
    <source>
        <dbReference type="Proteomes" id="UP000177230"/>
    </source>
</evidence>
<dbReference type="Pfam" id="PF01551">
    <property type="entry name" value="Peptidase_M23"/>
    <property type="match status" value="1"/>
</dbReference>
<dbReference type="InterPro" id="IPR011055">
    <property type="entry name" value="Dup_hybrid_motif"/>
</dbReference>
<dbReference type="CDD" id="cd12797">
    <property type="entry name" value="M23_peptidase"/>
    <property type="match status" value="1"/>
</dbReference>
<gene>
    <name evidence="4" type="ORF">A2024_03735</name>
</gene>
<feature type="coiled-coil region" evidence="1">
    <location>
        <begin position="64"/>
        <end position="98"/>
    </location>
</feature>
<accession>A0A1F5RCB3</accession>
<organism evidence="4 5">
    <name type="scientific">Candidatus Edwardsbacteria bacterium GWF2_54_11</name>
    <dbReference type="NCBI Taxonomy" id="1817851"/>
    <lineage>
        <taxon>Bacteria</taxon>
        <taxon>Candidatus Edwardsiibacteriota</taxon>
    </lineage>
</organism>
<sequence>MKKRERYISLIIAPHHKAQPWQMDISYTNLKRIAVLLSVLLLVAVFFVFNYGHIFWRASQYEIMKKRTREVEEKFSEIQALKSELSSLKRTEAKLQHMLGISQQPVLLSLDDITRNTSLNASVSGDPALLSNSEDTLSVSLERSTPSIMPVKGWVSAKMGDHHNGVDIAAREGAPVVSAADGIVTFAGWDNYFGNKVEVSHGQKFSTMYGHNAKLFVKEKQAVKQGQVIALVGSTGQSSGPHLHYEVRINGKPVDPSYHWINH</sequence>
<evidence type="ECO:0000259" key="3">
    <source>
        <dbReference type="Pfam" id="PF01551"/>
    </source>
</evidence>
<dbReference type="InterPro" id="IPR016047">
    <property type="entry name" value="M23ase_b-sheet_dom"/>
</dbReference>
<evidence type="ECO:0000313" key="4">
    <source>
        <dbReference type="EMBL" id="OGF12109.1"/>
    </source>
</evidence>
<dbReference type="PANTHER" id="PTHR21666:SF270">
    <property type="entry name" value="MUREIN HYDROLASE ACTIVATOR ENVC"/>
    <property type="match status" value="1"/>
</dbReference>
<keyword evidence="2" id="KW-0472">Membrane</keyword>
<reference evidence="4 5" key="1">
    <citation type="journal article" date="2016" name="Nat. Commun.">
        <title>Thousands of microbial genomes shed light on interconnected biogeochemical processes in an aquifer system.</title>
        <authorList>
            <person name="Anantharaman K."/>
            <person name="Brown C.T."/>
            <person name="Hug L.A."/>
            <person name="Sharon I."/>
            <person name="Castelle C.J."/>
            <person name="Probst A.J."/>
            <person name="Thomas B.C."/>
            <person name="Singh A."/>
            <person name="Wilkins M.J."/>
            <person name="Karaoz U."/>
            <person name="Brodie E.L."/>
            <person name="Williams K.H."/>
            <person name="Hubbard S.S."/>
            <person name="Banfield J.F."/>
        </authorList>
    </citation>
    <scope>NUCLEOTIDE SEQUENCE [LARGE SCALE GENOMIC DNA]</scope>
</reference>
<comment type="caution">
    <text evidence="4">The sequence shown here is derived from an EMBL/GenBank/DDBJ whole genome shotgun (WGS) entry which is preliminary data.</text>
</comment>
<keyword evidence="2" id="KW-1133">Transmembrane helix</keyword>
<dbReference type="Proteomes" id="UP000177230">
    <property type="component" value="Unassembled WGS sequence"/>
</dbReference>
<dbReference type="Gene3D" id="2.70.70.10">
    <property type="entry name" value="Glucose Permease (Domain IIA)"/>
    <property type="match status" value="1"/>
</dbReference>
<dbReference type="InterPro" id="IPR050570">
    <property type="entry name" value="Cell_wall_metabolism_enzyme"/>
</dbReference>
<dbReference type="AlphaFoldDB" id="A0A1F5RCB3"/>
<feature type="domain" description="M23ase beta-sheet core" evidence="3">
    <location>
        <begin position="162"/>
        <end position="256"/>
    </location>
</feature>